<comment type="subunit">
    <text evidence="8">Homodimer.</text>
</comment>
<organism evidence="11 12">
    <name type="scientific">Thalassospira marina</name>
    <dbReference type="NCBI Taxonomy" id="2048283"/>
    <lineage>
        <taxon>Bacteria</taxon>
        <taxon>Pseudomonadati</taxon>
        <taxon>Pseudomonadota</taxon>
        <taxon>Alphaproteobacteria</taxon>
        <taxon>Rhodospirillales</taxon>
        <taxon>Thalassospiraceae</taxon>
        <taxon>Thalassospira</taxon>
    </lineage>
</organism>
<dbReference type="SUPFAM" id="SSF51735">
    <property type="entry name" value="NAD(P)-binding Rossmann-fold domains"/>
    <property type="match status" value="1"/>
</dbReference>
<evidence type="ECO:0000259" key="9">
    <source>
        <dbReference type="Pfam" id="PF01488"/>
    </source>
</evidence>
<dbReference type="GO" id="GO:0005829">
    <property type="term" value="C:cytosol"/>
    <property type="evidence" value="ECO:0007669"/>
    <property type="project" value="TreeGrafter"/>
</dbReference>
<keyword evidence="6 8" id="KW-0057">Aromatic amino acid biosynthesis</keyword>
<comment type="similarity">
    <text evidence="8">Belongs to the shikimate dehydrogenase family.</text>
</comment>
<dbReference type="AlphaFoldDB" id="A0A2N3KVS8"/>
<dbReference type="HAMAP" id="MF_00222">
    <property type="entry name" value="Shikimate_DH_AroE"/>
    <property type="match status" value="1"/>
</dbReference>
<name>A0A2N3KVS8_9PROT</name>
<dbReference type="GO" id="GO:0009073">
    <property type="term" value="P:aromatic amino acid family biosynthetic process"/>
    <property type="evidence" value="ECO:0007669"/>
    <property type="project" value="UniProtKB-KW"/>
</dbReference>
<dbReference type="Gene3D" id="3.40.50.10860">
    <property type="entry name" value="Leucine Dehydrogenase, chain A, domain 1"/>
    <property type="match status" value="1"/>
</dbReference>
<dbReference type="GO" id="GO:0008652">
    <property type="term" value="P:amino acid biosynthetic process"/>
    <property type="evidence" value="ECO:0007669"/>
    <property type="project" value="UniProtKB-KW"/>
</dbReference>
<dbReference type="GO" id="GO:0050661">
    <property type="term" value="F:NADP binding"/>
    <property type="evidence" value="ECO:0007669"/>
    <property type="project" value="InterPro"/>
</dbReference>
<dbReference type="CDD" id="cd01065">
    <property type="entry name" value="NAD_bind_Shikimate_DH"/>
    <property type="match status" value="1"/>
</dbReference>
<dbReference type="NCBIfam" id="NF001312">
    <property type="entry name" value="PRK00258.1-4"/>
    <property type="match status" value="1"/>
</dbReference>
<evidence type="ECO:0000313" key="12">
    <source>
        <dbReference type="Proteomes" id="UP000233597"/>
    </source>
</evidence>
<evidence type="ECO:0000256" key="2">
    <source>
        <dbReference type="ARBA" id="ARBA00012962"/>
    </source>
</evidence>
<accession>A0A2N3KVS8</accession>
<feature type="binding site" evidence="8">
    <location>
        <position position="263"/>
    </location>
    <ligand>
        <name>shikimate</name>
        <dbReference type="ChEBI" id="CHEBI:36208"/>
    </ligand>
</feature>
<feature type="binding site" evidence="8">
    <location>
        <begin position="29"/>
        <end position="31"/>
    </location>
    <ligand>
        <name>shikimate</name>
        <dbReference type="ChEBI" id="CHEBI:36208"/>
    </ligand>
</feature>
<dbReference type="SUPFAM" id="SSF53223">
    <property type="entry name" value="Aminoacid dehydrogenase-like, N-terminal domain"/>
    <property type="match status" value="1"/>
</dbReference>
<keyword evidence="4 8" id="KW-0521">NADP</keyword>
<feature type="binding site" evidence="8">
    <location>
        <position position="76"/>
    </location>
    <ligand>
        <name>shikimate</name>
        <dbReference type="ChEBI" id="CHEBI:36208"/>
    </ligand>
</feature>
<keyword evidence="5 8" id="KW-0560">Oxidoreductase</keyword>
<comment type="catalytic activity">
    <reaction evidence="7 8">
        <text>shikimate + NADP(+) = 3-dehydroshikimate + NADPH + H(+)</text>
        <dbReference type="Rhea" id="RHEA:17737"/>
        <dbReference type="ChEBI" id="CHEBI:15378"/>
        <dbReference type="ChEBI" id="CHEBI:16630"/>
        <dbReference type="ChEBI" id="CHEBI:36208"/>
        <dbReference type="ChEBI" id="CHEBI:57783"/>
        <dbReference type="ChEBI" id="CHEBI:58349"/>
        <dbReference type="EC" id="1.1.1.25"/>
    </reaction>
</comment>
<evidence type="ECO:0000256" key="1">
    <source>
        <dbReference type="ARBA" id="ARBA00004871"/>
    </source>
</evidence>
<feature type="binding site" evidence="8">
    <location>
        <position position="92"/>
    </location>
    <ligand>
        <name>NADP(+)</name>
        <dbReference type="ChEBI" id="CHEBI:58349"/>
    </ligand>
</feature>
<proteinExistence type="inferred from homology"/>
<dbReference type="GO" id="GO:0009423">
    <property type="term" value="P:chorismate biosynthetic process"/>
    <property type="evidence" value="ECO:0007669"/>
    <property type="project" value="UniProtKB-UniRule"/>
</dbReference>
<dbReference type="GO" id="GO:0019632">
    <property type="term" value="P:shikimate metabolic process"/>
    <property type="evidence" value="ECO:0007669"/>
    <property type="project" value="InterPro"/>
</dbReference>
<evidence type="ECO:0000313" key="11">
    <source>
        <dbReference type="EMBL" id="PKR54682.1"/>
    </source>
</evidence>
<feature type="domain" description="Quinate/shikimate 5-dehydrogenase/glutamyl-tRNA reductase" evidence="9">
    <location>
        <begin position="137"/>
        <end position="208"/>
    </location>
</feature>
<dbReference type="InterPro" id="IPR013708">
    <property type="entry name" value="Shikimate_DH-bd_N"/>
</dbReference>
<feature type="binding site" evidence="8">
    <location>
        <position position="233"/>
    </location>
    <ligand>
        <name>NADP(+)</name>
        <dbReference type="ChEBI" id="CHEBI:58349"/>
    </ligand>
</feature>
<evidence type="ECO:0000256" key="5">
    <source>
        <dbReference type="ARBA" id="ARBA00023002"/>
    </source>
</evidence>
<feature type="binding site" evidence="8">
    <location>
        <begin position="167"/>
        <end position="172"/>
    </location>
    <ligand>
        <name>NADP(+)</name>
        <dbReference type="ChEBI" id="CHEBI:58349"/>
    </ligand>
</feature>
<feature type="binding site" evidence="8">
    <location>
        <position position="256"/>
    </location>
    <ligand>
        <name>NADP(+)</name>
        <dbReference type="ChEBI" id="CHEBI:58349"/>
    </ligand>
</feature>
<dbReference type="Proteomes" id="UP000233597">
    <property type="component" value="Unassembled WGS sequence"/>
</dbReference>
<dbReference type="RefSeq" id="WP_101265333.1">
    <property type="nucleotide sequence ID" value="NZ_NWTK01000004.1"/>
</dbReference>
<reference evidence="11 12" key="1">
    <citation type="submission" date="2017-09" db="EMBL/GenBank/DDBJ databases">
        <title>Biodiversity and function of Thalassospira species in the particle-attached aromatic-hydrocarbon-degrading consortia from the surface seawater of the South China Sea.</title>
        <authorList>
            <person name="Dong C."/>
            <person name="Liu R."/>
            <person name="Shao Z."/>
        </authorList>
    </citation>
    <scope>NUCLEOTIDE SEQUENCE [LARGE SCALE GENOMIC DNA]</scope>
    <source>
        <strain evidence="11 12">CSC1P2</strain>
    </source>
</reference>
<dbReference type="PANTHER" id="PTHR21089:SF1">
    <property type="entry name" value="BIFUNCTIONAL 3-DEHYDROQUINATE DEHYDRATASE_SHIKIMATE DEHYDROGENASE, CHLOROPLASTIC"/>
    <property type="match status" value="1"/>
</dbReference>
<dbReference type="InterPro" id="IPR006151">
    <property type="entry name" value="Shikm_DH/Glu-tRNA_Rdtase"/>
</dbReference>
<feature type="active site" description="Proton acceptor" evidence="8">
    <location>
        <position position="80"/>
    </location>
</feature>
<dbReference type="InterPro" id="IPR036291">
    <property type="entry name" value="NAD(P)-bd_dom_sf"/>
</dbReference>
<dbReference type="InterPro" id="IPR046346">
    <property type="entry name" value="Aminoacid_DH-like_N_sf"/>
</dbReference>
<dbReference type="UniPathway" id="UPA00053">
    <property type="reaction ID" value="UER00087"/>
</dbReference>
<dbReference type="Gene3D" id="3.40.50.720">
    <property type="entry name" value="NAD(P)-binding Rossmann-like Domain"/>
    <property type="match status" value="1"/>
</dbReference>
<dbReference type="NCBIfam" id="TIGR00507">
    <property type="entry name" value="aroE"/>
    <property type="match status" value="1"/>
</dbReference>
<evidence type="ECO:0000259" key="10">
    <source>
        <dbReference type="Pfam" id="PF08501"/>
    </source>
</evidence>
<protein>
    <recommendedName>
        <fullName evidence="2 8">Shikimate dehydrogenase (NADP(+))</fullName>
        <shortName evidence="8">SDH</shortName>
        <ecNumber evidence="2 8">1.1.1.25</ecNumber>
    </recommendedName>
</protein>
<dbReference type="InterPro" id="IPR011342">
    <property type="entry name" value="Shikimate_DH"/>
</dbReference>
<evidence type="ECO:0000256" key="7">
    <source>
        <dbReference type="ARBA" id="ARBA00049442"/>
    </source>
</evidence>
<dbReference type="Pfam" id="PF01488">
    <property type="entry name" value="Shikimate_DH"/>
    <property type="match status" value="1"/>
</dbReference>
<comment type="pathway">
    <text evidence="1 8">Metabolic intermediate biosynthesis; chorismate biosynthesis; chorismate from D-erythrose 4-phosphate and phosphoenolpyruvate: step 4/7.</text>
</comment>
<keyword evidence="3 8" id="KW-0028">Amino-acid biosynthesis</keyword>
<feature type="binding site" evidence="8">
    <location>
        <begin position="143"/>
        <end position="147"/>
    </location>
    <ligand>
        <name>NADP(+)</name>
        <dbReference type="ChEBI" id="CHEBI:58349"/>
    </ligand>
</feature>
<sequence length="292" mass="31617">MDFSNSDRLQTLSGTSRLAGVMGWPVAHSKSPRLQGYWLAKYGIDGTYMPLPVAPENFASAVKSLRDLGFAGVNVTIPHKQAVFDVCDELSDRAQRIGAVNTVTFADDGKILGDNTDGFGFIENLRQNAPEIDFTRGPAIVLGAGGACRAIIVSLLDENCPEIRLLNRTKARADALADEIKDPRITVVEWDRIDHCLEDAALLVNTTSLGMVRQPPLEIDLAGLAKQAIVTDIVYAPLKTGLLAQAEGRGNSVVDGLGMLLHQARPGFHRWFGIDPVVTPELRDFVLGTSQE</sequence>
<comment type="function">
    <text evidence="8">Involved in the biosynthesis of the chorismate, which leads to the biosynthesis of aromatic amino acids. Catalyzes the reversible NADPH linked reduction of 3-dehydroshikimate (DHSA) to yield shikimate (SA).</text>
</comment>
<evidence type="ECO:0000256" key="6">
    <source>
        <dbReference type="ARBA" id="ARBA00023141"/>
    </source>
</evidence>
<feature type="binding site" evidence="8">
    <location>
        <position position="101"/>
    </location>
    <ligand>
        <name>shikimate</name>
        <dbReference type="ChEBI" id="CHEBI:36208"/>
    </ligand>
</feature>
<dbReference type="InterPro" id="IPR022893">
    <property type="entry name" value="Shikimate_DH_fam"/>
</dbReference>
<dbReference type="GO" id="GO:0004764">
    <property type="term" value="F:shikimate 3-dehydrogenase (NADP+) activity"/>
    <property type="evidence" value="ECO:0007669"/>
    <property type="project" value="UniProtKB-UniRule"/>
</dbReference>
<dbReference type="Pfam" id="PF08501">
    <property type="entry name" value="Shikimate_dh_N"/>
    <property type="match status" value="1"/>
</dbReference>
<dbReference type="EC" id="1.1.1.25" evidence="2 8"/>
<dbReference type="OrthoDB" id="9792692at2"/>
<feature type="binding site" evidence="8">
    <location>
        <position position="235"/>
    </location>
    <ligand>
        <name>shikimate</name>
        <dbReference type="ChEBI" id="CHEBI:36208"/>
    </ligand>
</feature>
<feature type="binding site" evidence="8">
    <location>
        <position position="117"/>
    </location>
    <ligand>
        <name>shikimate</name>
        <dbReference type="ChEBI" id="CHEBI:36208"/>
    </ligand>
</feature>
<dbReference type="PANTHER" id="PTHR21089">
    <property type="entry name" value="SHIKIMATE DEHYDROGENASE"/>
    <property type="match status" value="1"/>
</dbReference>
<evidence type="ECO:0000256" key="8">
    <source>
        <dbReference type="HAMAP-Rule" id="MF_00222"/>
    </source>
</evidence>
<dbReference type="EMBL" id="NWTK01000004">
    <property type="protein sequence ID" value="PKR54682.1"/>
    <property type="molecule type" value="Genomic_DNA"/>
</dbReference>
<feature type="domain" description="Shikimate dehydrogenase substrate binding N-terminal" evidence="10">
    <location>
        <begin position="21"/>
        <end position="103"/>
    </location>
</feature>
<evidence type="ECO:0000256" key="4">
    <source>
        <dbReference type="ARBA" id="ARBA00022857"/>
    </source>
</evidence>
<comment type="caution">
    <text evidence="11">The sequence shown here is derived from an EMBL/GenBank/DDBJ whole genome shotgun (WGS) entry which is preliminary data.</text>
</comment>
<gene>
    <name evidence="8" type="primary">aroE</name>
    <name evidence="11" type="ORF">COO20_07995</name>
</gene>
<evidence type="ECO:0000256" key="3">
    <source>
        <dbReference type="ARBA" id="ARBA00022605"/>
    </source>
</evidence>